<keyword evidence="8 10" id="KW-0028">Amino-acid biosynthesis</keyword>
<dbReference type="RefSeq" id="WP_158341483.1">
    <property type="nucleotide sequence ID" value="NZ_CP029161.1"/>
</dbReference>
<dbReference type="PRINTS" id="PR00145">
    <property type="entry name" value="ARGSUCLYASE"/>
</dbReference>
<evidence type="ECO:0000256" key="7">
    <source>
        <dbReference type="ARBA" id="ARBA00022571"/>
    </source>
</evidence>
<dbReference type="InterPro" id="IPR024083">
    <property type="entry name" value="Fumarase/histidase_N"/>
</dbReference>
<protein>
    <recommendedName>
        <fullName evidence="5 10">Argininosuccinate lyase</fullName>
        <shortName evidence="10">ASAL</shortName>
        <ecNumber evidence="5 10">4.3.2.1</ecNumber>
    </recommendedName>
    <alternativeName>
        <fullName evidence="10">Arginosuccinase</fullName>
    </alternativeName>
</protein>
<evidence type="ECO:0000256" key="3">
    <source>
        <dbReference type="ARBA" id="ARBA00004941"/>
    </source>
</evidence>
<dbReference type="InterPro" id="IPR008948">
    <property type="entry name" value="L-Aspartase-like"/>
</dbReference>
<organism evidence="13 14">
    <name type="scientific">Buchnera aphidicola</name>
    <name type="common">Melanaphis sacchari</name>
    <dbReference type="NCBI Taxonomy" id="2173854"/>
    <lineage>
        <taxon>Bacteria</taxon>
        <taxon>Pseudomonadati</taxon>
        <taxon>Pseudomonadota</taxon>
        <taxon>Gammaproteobacteria</taxon>
        <taxon>Enterobacterales</taxon>
        <taxon>Erwiniaceae</taxon>
        <taxon>Buchnera</taxon>
    </lineage>
</organism>
<dbReference type="Proteomes" id="UP000244884">
    <property type="component" value="Chromosome"/>
</dbReference>
<dbReference type="InterPro" id="IPR000362">
    <property type="entry name" value="Fumarate_lyase_fam"/>
</dbReference>
<dbReference type="SUPFAM" id="SSF48557">
    <property type="entry name" value="L-aspartase-like"/>
    <property type="match status" value="1"/>
</dbReference>
<feature type="domain" description="Fumarate lyase N-terminal" evidence="11">
    <location>
        <begin position="6"/>
        <end position="301"/>
    </location>
</feature>
<dbReference type="FunFam" id="1.10.40.30:FF:000001">
    <property type="entry name" value="Argininosuccinate lyase"/>
    <property type="match status" value="1"/>
</dbReference>
<dbReference type="CDD" id="cd01359">
    <property type="entry name" value="Argininosuccinate_lyase"/>
    <property type="match status" value="1"/>
</dbReference>
<evidence type="ECO:0000256" key="9">
    <source>
        <dbReference type="ARBA" id="ARBA00023239"/>
    </source>
</evidence>
<dbReference type="OrthoDB" id="9769623at2"/>
<comment type="similarity">
    <text evidence="4">In the N-terminal section; belongs to the lyase 1 family. Argininosuccinate lyase subfamily.</text>
</comment>
<dbReference type="EC" id="4.3.2.1" evidence="5 10"/>
<dbReference type="PANTHER" id="PTHR43814">
    <property type="entry name" value="ARGININOSUCCINATE LYASE"/>
    <property type="match status" value="1"/>
</dbReference>
<evidence type="ECO:0000256" key="4">
    <source>
        <dbReference type="ARBA" id="ARBA00005552"/>
    </source>
</evidence>
<dbReference type="EMBL" id="CP029161">
    <property type="protein sequence ID" value="AWH90708.1"/>
    <property type="molecule type" value="Genomic_DNA"/>
</dbReference>
<dbReference type="PRINTS" id="PR00149">
    <property type="entry name" value="FUMRATELYASE"/>
</dbReference>
<dbReference type="Pfam" id="PF00206">
    <property type="entry name" value="Lyase_1"/>
    <property type="match status" value="1"/>
</dbReference>
<comment type="pathway">
    <text evidence="3 10">Amino-acid biosynthesis; L-arginine biosynthesis; L-arginine from L-ornithine and carbamoyl phosphate: step 3/3.</text>
</comment>
<evidence type="ECO:0000256" key="1">
    <source>
        <dbReference type="ARBA" id="ARBA00000985"/>
    </source>
</evidence>
<dbReference type="Gene3D" id="1.10.275.10">
    <property type="entry name" value="Fumarase/aspartase (N-terminal domain)"/>
    <property type="match status" value="1"/>
</dbReference>
<comment type="subcellular location">
    <subcellularLocation>
        <location evidence="2 10">Cytoplasm</location>
    </subcellularLocation>
</comment>
<evidence type="ECO:0000256" key="5">
    <source>
        <dbReference type="ARBA" id="ARBA00012338"/>
    </source>
</evidence>
<dbReference type="PROSITE" id="PS00163">
    <property type="entry name" value="FUMARATE_LYASES"/>
    <property type="match status" value="1"/>
</dbReference>
<evidence type="ECO:0000256" key="8">
    <source>
        <dbReference type="ARBA" id="ARBA00022605"/>
    </source>
</evidence>
<evidence type="ECO:0000259" key="11">
    <source>
        <dbReference type="Pfam" id="PF00206"/>
    </source>
</evidence>
<name>A0A2U8DFX5_9GAMM</name>
<evidence type="ECO:0000259" key="12">
    <source>
        <dbReference type="Pfam" id="PF14698"/>
    </source>
</evidence>
<dbReference type="Gene3D" id="1.10.40.30">
    <property type="entry name" value="Fumarase/aspartase (C-terminal domain)"/>
    <property type="match status" value="1"/>
</dbReference>
<dbReference type="AlphaFoldDB" id="A0A2U8DFX5"/>
<feature type="domain" description="Argininosuccinate lyase C-terminal" evidence="12">
    <location>
        <begin position="364"/>
        <end position="432"/>
    </location>
</feature>
<dbReference type="HAMAP" id="MF_00006">
    <property type="entry name" value="Arg_succ_lyase"/>
    <property type="match status" value="1"/>
</dbReference>
<sequence>MALWGGRFLGESDKFFKKFNSSLSFDYILAECDILASVAWSRSLVEACVLTESEQKRIESALLFLKQKILNNAKEILKSNSEDIHSWIEENLIKEVGDLGKKLHTGRSRNDQIATDLKLWCKNIIHVTLKNIINLQKVFVITASNNHNVIMPGYTHLQRAQPITFAYWCLSYLQMLKRDVSRLEDLLKRIDVSPLGSGALSGTAWNINRDKLALSMGFSSATNNSLDSVSDRDYVVELLSFASIGMMHLSRFSEDLIFFNSNEANFIELSDSITSGSSLMPQKKNPDALELIRGKCGRVYGSMISILVVLKSLPLSYNKDMQEDKEGLFDSMKTWNDCLSMASLILKNIQVNNQSCRKAAEKSYSNSTEIADYLVKKGIPFRKAHDISGKLVLRAIKEKKSLNDLDLSVFQKYSSVIEKDIYSNITLKACLEKRFSQGGVSPDQVLNEIQKEKNRLNII</sequence>
<dbReference type="GO" id="GO:0005829">
    <property type="term" value="C:cytosol"/>
    <property type="evidence" value="ECO:0007669"/>
    <property type="project" value="TreeGrafter"/>
</dbReference>
<accession>A0A2U8DFX5</accession>
<dbReference type="PANTHER" id="PTHR43814:SF1">
    <property type="entry name" value="ARGININOSUCCINATE LYASE"/>
    <property type="match status" value="1"/>
</dbReference>
<proteinExistence type="inferred from homology"/>
<dbReference type="UniPathway" id="UPA00068">
    <property type="reaction ID" value="UER00114"/>
</dbReference>
<reference evidence="13 14" key="1">
    <citation type="submission" date="2018-04" db="EMBL/GenBank/DDBJ databases">
        <title>Genome sequence of Buchnera aphidicola from Melaphis sacchari.</title>
        <authorList>
            <person name="Geib S.M."/>
            <person name="Palmer N.A."/>
            <person name="Sattler S.E."/>
            <person name="Sarath G."/>
        </authorList>
    </citation>
    <scope>NUCLEOTIDE SEQUENCE [LARGE SCALE GENOMIC DNA]</scope>
    <source>
        <strain evidence="13 14">LSU</strain>
    </source>
</reference>
<dbReference type="Gene3D" id="1.20.200.10">
    <property type="entry name" value="Fumarase/aspartase (Central domain)"/>
    <property type="match status" value="1"/>
</dbReference>
<dbReference type="InterPro" id="IPR020557">
    <property type="entry name" value="Fumarate_lyase_CS"/>
</dbReference>
<keyword evidence="7 10" id="KW-0055">Arginine biosynthesis</keyword>
<gene>
    <name evidence="10" type="primary">argH</name>
    <name evidence="13" type="ORF">DD681_02795</name>
</gene>
<keyword evidence="6 10" id="KW-0963">Cytoplasm</keyword>
<comment type="similarity">
    <text evidence="10">Belongs to the lyase 1 family. Argininosuccinate lyase subfamily.</text>
</comment>
<dbReference type="Pfam" id="PF14698">
    <property type="entry name" value="ASL_C2"/>
    <property type="match status" value="1"/>
</dbReference>
<dbReference type="FunFam" id="1.20.200.10:FF:000006">
    <property type="entry name" value="Argininosuccinate lyase"/>
    <property type="match status" value="1"/>
</dbReference>
<evidence type="ECO:0000256" key="10">
    <source>
        <dbReference type="HAMAP-Rule" id="MF_00006"/>
    </source>
</evidence>
<dbReference type="NCBIfam" id="TIGR00838">
    <property type="entry name" value="argH"/>
    <property type="match status" value="1"/>
</dbReference>
<evidence type="ECO:0000256" key="2">
    <source>
        <dbReference type="ARBA" id="ARBA00004496"/>
    </source>
</evidence>
<dbReference type="InterPro" id="IPR029419">
    <property type="entry name" value="Arg_succ_lyase_C"/>
</dbReference>
<evidence type="ECO:0000313" key="14">
    <source>
        <dbReference type="Proteomes" id="UP000244884"/>
    </source>
</evidence>
<dbReference type="NCBIfam" id="NF008964">
    <property type="entry name" value="PRK12308.1"/>
    <property type="match status" value="1"/>
</dbReference>
<evidence type="ECO:0000256" key="6">
    <source>
        <dbReference type="ARBA" id="ARBA00022490"/>
    </source>
</evidence>
<keyword evidence="9 10" id="KW-0456">Lyase</keyword>
<dbReference type="InterPro" id="IPR009049">
    <property type="entry name" value="Argininosuccinate_lyase"/>
</dbReference>
<dbReference type="InterPro" id="IPR022761">
    <property type="entry name" value="Fumarate_lyase_N"/>
</dbReference>
<dbReference type="GO" id="GO:0042450">
    <property type="term" value="P:L-arginine biosynthetic process via ornithine"/>
    <property type="evidence" value="ECO:0007669"/>
    <property type="project" value="UniProtKB-UniRule"/>
</dbReference>
<evidence type="ECO:0000313" key="13">
    <source>
        <dbReference type="EMBL" id="AWH90708.1"/>
    </source>
</evidence>
<dbReference type="GO" id="GO:0004056">
    <property type="term" value="F:argininosuccinate lyase activity"/>
    <property type="evidence" value="ECO:0007669"/>
    <property type="project" value="UniProtKB-UniRule"/>
</dbReference>
<comment type="catalytic activity">
    <reaction evidence="1 10">
        <text>2-(N(omega)-L-arginino)succinate = fumarate + L-arginine</text>
        <dbReference type="Rhea" id="RHEA:24020"/>
        <dbReference type="ChEBI" id="CHEBI:29806"/>
        <dbReference type="ChEBI" id="CHEBI:32682"/>
        <dbReference type="ChEBI" id="CHEBI:57472"/>
        <dbReference type="EC" id="4.3.2.1"/>
    </reaction>
</comment>